<evidence type="ECO:0000313" key="2">
    <source>
        <dbReference type="Proteomes" id="UP000199502"/>
    </source>
</evidence>
<proteinExistence type="predicted"/>
<name>A0A1G5IYB4_9RHOB</name>
<dbReference type="EMBL" id="FMVT01000010">
    <property type="protein sequence ID" value="SCY80700.1"/>
    <property type="molecule type" value="Genomic_DNA"/>
</dbReference>
<evidence type="ECO:0000313" key="1">
    <source>
        <dbReference type="EMBL" id="SCY80700.1"/>
    </source>
</evidence>
<sequence length="273" mass="29458">MTVCVSIKVHDCIVFAADSASTLVDAQGAVQNVFNNADKVFNLHRRLPIAAMTCGMGHIAGRSISNLAKEFRRDLMNGLDEENYQIADVVQAAHSFFDDKYSAILSERGHGFDFFISGYGSDAAHGEVWKISIVAGTLQAAEQLQSGNDAGGINWGGQTSAIARLLLGVDPAIKSVLVDAGADPSVAEEVWNVARNGLLTGFAHNPMPTIDAIRLAEYLVDVTKGYFSFASGANIVGGATDIATVTRWEGFKWIKRKHFYPPELNRSQPDHVC</sequence>
<accession>A0A1G5IYB4</accession>
<protein>
    <recommendedName>
        <fullName evidence="3">Proteasome-type protease</fullName>
    </recommendedName>
</protein>
<dbReference type="Proteomes" id="UP000199502">
    <property type="component" value="Unassembled WGS sequence"/>
</dbReference>
<evidence type="ECO:0008006" key="3">
    <source>
        <dbReference type="Google" id="ProtNLM"/>
    </source>
</evidence>
<dbReference type="AlphaFoldDB" id="A0A1G5IYB4"/>
<reference evidence="1 2" key="1">
    <citation type="submission" date="2016-10" db="EMBL/GenBank/DDBJ databases">
        <authorList>
            <person name="de Groot N.N."/>
        </authorList>
    </citation>
    <scope>NUCLEOTIDE SEQUENCE [LARGE SCALE GENOMIC DNA]</scope>
    <source>
        <strain evidence="1 2">CGMCC 1.8925</strain>
    </source>
</reference>
<keyword evidence="2" id="KW-1185">Reference proteome</keyword>
<organism evidence="1 2">
    <name type="scientific">Paracoccus tibetensis</name>
    <dbReference type="NCBI Taxonomy" id="336292"/>
    <lineage>
        <taxon>Bacteria</taxon>
        <taxon>Pseudomonadati</taxon>
        <taxon>Pseudomonadota</taxon>
        <taxon>Alphaproteobacteria</taxon>
        <taxon>Rhodobacterales</taxon>
        <taxon>Paracoccaceae</taxon>
        <taxon>Paracoccus</taxon>
    </lineage>
</organism>
<dbReference type="STRING" id="336292.SAMN05660710_02845"/>
<gene>
    <name evidence="1" type="ORF">SAMN05660710_02845</name>
</gene>